<dbReference type="Proteomes" id="UP001630127">
    <property type="component" value="Unassembled WGS sequence"/>
</dbReference>
<name>A0ABD2XZU2_9GENT</name>
<dbReference type="AlphaFoldDB" id="A0ABD2XZU2"/>
<comment type="caution">
    <text evidence="1">The sequence shown here is derived from an EMBL/GenBank/DDBJ whole genome shotgun (WGS) entry which is preliminary data.</text>
</comment>
<gene>
    <name evidence="1" type="ORF">ACH5RR_041799</name>
</gene>
<proteinExistence type="predicted"/>
<dbReference type="EMBL" id="JBJUIK010000017">
    <property type="protein sequence ID" value="KAL3499067.1"/>
    <property type="molecule type" value="Genomic_DNA"/>
</dbReference>
<reference evidence="1 2" key="1">
    <citation type="submission" date="2024-11" db="EMBL/GenBank/DDBJ databases">
        <title>A near-complete genome assembly of Cinchona calisaya.</title>
        <authorList>
            <person name="Lian D.C."/>
            <person name="Zhao X.W."/>
            <person name="Wei L."/>
        </authorList>
    </citation>
    <scope>NUCLEOTIDE SEQUENCE [LARGE SCALE GENOMIC DNA]</scope>
    <source>
        <tissue evidence="1">Nenye</tissue>
    </source>
</reference>
<evidence type="ECO:0000313" key="2">
    <source>
        <dbReference type="Proteomes" id="UP001630127"/>
    </source>
</evidence>
<sequence>MAHFDIECSVVSIAMELQNYGEEDWRDTSIIQVFLSVFLVNMAVEDFVFAKLLIELLVLGVSKEQEMAVLRLASSKAKSLEIDKIEPFLTTNKSPVSLIEVIPLVTLASVLIEISTRIEDIVDAVQEPGNKADFKIAPNDKTKTE</sequence>
<protein>
    <submittedName>
        <fullName evidence="1">Uncharacterized protein</fullName>
    </submittedName>
</protein>
<accession>A0ABD2XZU2</accession>
<evidence type="ECO:0000313" key="1">
    <source>
        <dbReference type="EMBL" id="KAL3499067.1"/>
    </source>
</evidence>
<organism evidence="1 2">
    <name type="scientific">Cinchona calisaya</name>
    <dbReference type="NCBI Taxonomy" id="153742"/>
    <lineage>
        <taxon>Eukaryota</taxon>
        <taxon>Viridiplantae</taxon>
        <taxon>Streptophyta</taxon>
        <taxon>Embryophyta</taxon>
        <taxon>Tracheophyta</taxon>
        <taxon>Spermatophyta</taxon>
        <taxon>Magnoliopsida</taxon>
        <taxon>eudicotyledons</taxon>
        <taxon>Gunneridae</taxon>
        <taxon>Pentapetalae</taxon>
        <taxon>asterids</taxon>
        <taxon>lamiids</taxon>
        <taxon>Gentianales</taxon>
        <taxon>Rubiaceae</taxon>
        <taxon>Cinchonoideae</taxon>
        <taxon>Cinchoneae</taxon>
        <taxon>Cinchona</taxon>
    </lineage>
</organism>
<keyword evidence="2" id="KW-1185">Reference proteome</keyword>